<gene>
    <name evidence="15" type="ORF">JCGZ_14108</name>
</gene>
<dbReference type="GO" id="GO:0016887">
    <property type="term" value="F:ATP hydrolysis activity"/>
    <property type="evidence" value="ECO:0007669"/>
    <property type="project" value="InterPro"/>
</dbReference>
<evidence type="ECO:0000256" key="11">
    <source>
        <dbReference type="SAM" id="MobiDB-lite"/>
    </source>
</evidence>
<dbReference type="GO" id="GO:0015421">
    <property type="term" value="F:ABC-type oligopeptide transporter activity"/>
    <property type="evidence" value="ECO:0007669"/>
    <property type="project" value="TreeGrafter"/>
</dbReference>
<feature type="domain" description="ABC transmembrane type-1" evidence="14">
    <location>
        <begin position="35"/>
        <end position="322"/>
    </location>
</feature>
<dbReference type="InterPro" id="IPR036640">
    <property type="entry name" value="ABC1_TM_sf"/>
</dbReference>
<dbReference type="PANTHER" id="PTHR43394:SF16">
    <property type="entry name" value="ABC TRANSPORTER B FAMILY MEMBER 4-LIKE ISOFORM X1"/>
    <property type="match status" value="1"/>
</dbReference>
<evidence type="ECO:0000256" key="12">
    <source>
        <dbReference type="SAM" id="Phobius"/>
    </source>
</evidence>
<dbReference type="CDD" id="cd18578">
    <property type="entry name" value="ABC_6TM_Pgp_ABCB1_D2_like"/>
    <property type="match status" value="1"/>
</dbReference>
<dbReference type="PROSITE" id="PS50893">
    <property type="entry name" value="ABC_TRANSPORTER_2"/>
    <property type="match status" value="2"/>
</dbReference>
<feature type="transmembrane region" description="Helical" evidence="12">
    <location>
        <begin position="180"/>
        <end position="201"/>
    </location>
</feature>
<dbReference type="Gene3D" id="3.40.50.300">
    <property type="entry name" value="P-loop containing nucleotide triphosphate hydrolases"/>
    <property type="match status" value="2"/>
</dbReference>
<dbReference type="GO" id="GO:0005886">
    <property type="term" value="C:plasma membrane"/>
    <property type="evidence" value="ECO:0007669"/>
    <property type="project" value="UniProtKB-SubCell"/>
</dbReference>
<dbReference type="InterPro" id="IPR003439">
    <property type="entry name" value="ABC_transporter-like_ATP-bd"/>
</dbReference>
<dbReference type="FunFam" id="1.20.1560.10:FF:000044">
    <property type="entry name" value="ABC transporter B family member 9"/>
    <property type="match status" value="1"/>
</dbReference>
<evidence type="ECO:0000256" key="7">
    <source>
        <dbReference type="ARBA" id="ARBA00022840"/>
    </source>
</evidence>
<feature type="transmembrane region" description="Helical" evidence="12">
    <location>
        <begin position="31"/>
        <end position="55"/>
    </location>
</feature>
<dbReference type="InterPro" id="IPR017871">
    <property type="entry name" value="ABC_transporter-like_CS"/>
</dbReference>
<name>A0A067JWT3_JATCU</name>
<protein>
    <submittedName>
        <fullName evidence="15">Uncharacterized protein</fullName>
    </submittedName>
</protein>
<feature type="transmembrane region" description="Helical" evidence="12">
    <location>
        <begin position="911"/>
        <end position="934"/>
    </location>
</feature>
<feature type="domain" description="ABC transporter" evidence="13">
    <location>
        <begin position="357"/>
        <end position="593"/>
    </location>
</feature>
<sequence length="1259" mass="136378">MAEATRNSADKEKVKTVPFFKLFSFADSVDILFMITGTVGAVGNGVSMPLMSLLLGQMIDSFGTNQTGNVMVHIVSQVSLKYVYLAAGAAAAAFLQVACWMVTGERQAARIRSYYLKTILRQDIAFFDKETSTGEVIGRMSGDTVLIQDAMGEKVGKFLQLTATFVGGFLIAFIKGWELTLVMLAAIPPLAIAGAIMSILISKMANRGQNAYAKAATVVERTIGAIRTVASYTGEKPAISVYNKHLQTAYRSGVHQGLAAGVGMGLISLSVFGSYALAIWFGAKMILEQGYTGGQVYNVIVAVLTGSMSLGQTSPCLSAFASGRAAAYKMLETIDRNPEIDTYNTNGRVLDDIRGDVELRDVYFSYPARPDEEIFSGFSLSMPSGTTAALVGHSGSGKSTVISLIERFYDPKSGEVLIDDINLKEFQLKWIREKIGLVSQEPVLFTSSIKDNIAYGKDGATTEEIRAAAELANAAKFIDKLPQGLDTMVGEHGTQLSGGQKQRIAIARAILKDPRILLLDEATSALDAESERVVQEALDRIMVNRTTIIVAHRLTTVSNADMIAVIHRGKLVEKGTHSELLEDPDGAYSQLIRLQEVNKESEPAAHDYGRSEISMESLRQSSQRRSLRPSISRGSSGNSSRHSLPLPFGFPTGLDGPDNDLDDVEDFQSKVKLPEVPIRRLAYLNKPELPVLILGTIAACIAGTIQPIYGILVSKSIRTFYEPPHELRKDSNFWALMFLTLGLASFVVTPFRTYFFSIAGSKLIHRIRSMCFEKVVHMEIGWFDEPEHSSGAIAARLSADAAIVRALVGDALALMVQNIATAGAALVIAFTASWQLAFIVLVLVPLMGVNGMIQVKFMKGFSANAKMMYEEASQVASDAVGSIRTVASFCAEEKVMQLYEQKCEGPRRTGLRLGLISGIGFGMSSFCLFCFYATSFYAGARLVEGGHITFADVFQVFYALTMAAIGISQSSSMGADSAKAKAAAASVFAIIDRKSNIDSSDESGTTLENVTGEIELHHVSFKYPSRPDIQIFRDLNLTIRSGKTVALVGESGSGKSTVIALLQRFYDPDSGHITLDGIEIQKLQLKWLRQQMGLVSQEPVLFNETIRANIAYGKEGNATEAEIIEAAELANAHNFISSLQQGYETVVGERGVQLSGGQKQRIAIARAIVKSPKILLLDEATSALDAESERMVQDALDRLMVNRTTVVVAHRLSTIKNADVIAVVTNGVIVEKGRHETLINIKDGFYASLVALHMSAKTA</sequence>
<feature type="transmembrane region" description="Helical" evidence="12">
    <location>
        <begin position="258"/>
        <end position="283"/>
    </location>
</feature>
<dbReference type="CDD" id="cd03249">
    <property type="entry name" value="ABC_MTABC3_MDL1_MDL2"/>
    <property type="match status" value="2"/>
</dbReference>
<dbReference type="InterPro" id="IPR027417">
    <property type="entry name" value="P-loop_NTPase"/>
</dbReference>
<evidence type="ECO:0000256" key="9">
    <source>
        <dbReference type="ARBA" id="ARBA00023136"/>
    </source>
</evidence>
<evidence type="ECO:0000256" key="10">
    <source>
        <dbReference type="ARBA" id="ARBA00023180"/>
    </source>
</evidence>
<organism evidence="15 16">
    <name type="scientific">Jatropha curcas</name>
    <name type="common">Barbados nut</name>
    <dbReference type="NCBI Taxonomy" id="180498"/>
    <lineage>
        <taxon>Eukaryota</taxon>
        <taxon>Viridiplantae</taxon>
        <taxon>Streptophyta</taxon>
        <taxon>Embryophyta</taxon>
        <taxon>Tracheophyta</taxon>
        <taxon>Spermatophyta</taxon>
        <taxon>Magnoliopsida</taxon>
        <taxon>eudicotyledons</taxon>
        <taxon>Gunneridae</taxon>
        <taxon>Pentapetalae</taxon>
        <taxon>rosids</taxon>
        <taxon>fabids</taxon>
        <taxon>Malpighiales</taxon>
        <taxon>Euphorbiaceae</taxon>
        <taxon>Crotonoideae</taxon>
        <taxon>Jatropheae</taxon>
        <taxon>Jatropha</taxon>
    </lineage>
</organism>
<dbReference type="Pfam" id="PF00005">
    <property type="entry name" value="ABC_tran"/>
    <property type="match status" value="2"/>
</dbReference>
<keyword evidence="9 12" id="KW-0472">Membrane</keyword>
<feature type="transmembrane region" description="Helical" evidence="12">
    <location>
        <begin position="82"/>
        <end position="103"/>
    </location>
</feature>
<dbReference type="FunFam" id="1.20.1560.10:FF:000009">
    <property type="entry name" value="ABC transporter B family member 1"/>
    <property type="match status" value="1"/>
</dbReference>
<dbReference type="PROSITE" id="PS00211">
    <property type="entry name" value="ABC_TRANSPORTER_1"/>
    <property type="match status" value="2"/>
</dbReference>
<feature type="transmembrane region" description="Helical" evidence="12">
    <location>
        <begin position="158"/>
        <end position="174"/>
    </location>
</feature>
<dbReference type="FunFam" id="1.20.1560.10:FF:000025">
    <property type="entry name" value="ABC transporter B family member 9"/>
    <property type="match status" value="1"/>
</dbReference>
<comment type="similarity">
    <text evidence="2">Belongs to the ABC transporter superfamily. ABCB family. Multidrug resistance exporter (TC 3.A.1.201) subfamily.</text>
</comment>
<evidence type="ECO:0000256" key="1">
    <source>
        <dbReference type="ARBA" id="ARBA00004651"/>
    </source>
</evidence>
<dbReference type="SMART" id="SM00382">
    <property type="entry name" value="AAA"/>
    <property type="match status" value="2"/>
</dbReference>
<evidence type="ECO:0000256" key="4">
    <source>
        <dbReference type="ARBA" id="ARBA00022692"/>
    </source>
</evidence>
<keyword evidence="10" id="KW-0325">Glycoprotein</keyword>
<dbReference type="InterPro" id="IPR011527">
    <property type="entry name" value="ABC1_TM_dom"/>
</dbReference>
<dbReference type="InterPro" id="IPR039421">
    <property type="entry name" value="Type_1_exporter"/>
</dbReference>
<comment type="subcellular location">
    <subcellularLocation>
        <location evidence="1">Cell membrane</location>
        <topology evidence="1">Multi-pass membrane protein</topology>
    </subcellularLocation>
</comment>
<keyword evidence="7" id="KW-0067">ATP-binding</keyword>
<evidence type="ECO:0000256" key="8">
    <source>
        <dbReference type="ARBA" id="ARBA00022989"/>
    </source>
</evidence>
<dbReference type="FunFam" id="3.40.50.300:FF:000066">
    <property type="entry name" value="ABC transporter B family member 1"/>
    <property type="match status" value="2"/>
</dbReference>
<evidence type="ECO:0000313" key="15">
    <source>
        <dbReference type="EMBL" id="KDP28337.1"/>
    </source>
</evidence>
<dbReference type="GO" id="GO:0005524">
    <property type="term" value="F:ATP binding"/>
    <property type="evidence" value="ECO:0007669"/>
    <property type="project" value="UniProtKB-KW"/>
</dbReference>
<dbReference type="SUPFAM" id="SSF90123">
    <property type="entry name" value="ABC transporter transmembrane region"/>
    <property type="match status" value="2"/>
</dbReference>
<dbReference type="Gene3D" id="1.20.1560.10">
    <property type="entry name" value="ABC transporter type 1, transmembrane domain"/>
    <property type="match status" value="1"/>
</dbReference>
<keyword evidence="4 12" id="KW-0812">Transmembrane</keyword>
<feature type="region of interest" description="Disordered" evidence="11">
    <location>
        <begin position="599"/>
        <end position="649"/>
    </location>
</feature>
<evidence type="ECO:0000256" key="3">
    <source>
        <dbReference type="ARBA" id="ARBA00022448"/>
    </source>
</evidence>
<reference evidence="15 16" key="1">
    <citation type="journal article" date="2014" name="PLoS ONE">
        <title>Global Analysis of Gene Expression Profiles in Physic Nut (Jatropha curcas L.) Seedlings Exposed to Salt Stress.</title>
        <authorList>
            <person name="Zhang L."/>
            <person name="Zhang C."/>
            <person name="Wu P."/>
            <person name="Chen Y."/>
            <person name="Li M."/>
            <person name="Jiang H."/>
            <person name="Wu G."/>
        </authorList>
    </citation>
    <scope>NUCLEOTIDE SEQUENCE [LARGE SCALE GENOMIC DNA]</scope>
    <source>
        <strain evidence="16">cv. GZQX0401</strain>
        <tissue evidence="15">Young leaves</tissue>
    </source>
</reference>
<feature type="compositionally biased region" description="Low complexity" evidence="11">
    <location>
        <begin position="617"/>
        <end position="643"/>
    </location>
</feature>
<dbReference type="Pfam" id="PF00664">
    <property type="entry name" value="ABC_membrane"/>
    <property type="match status" value="2"/>
</dbReference>
<keyword evidence="8 12" id="KW-1133">Transmembrane helix</keyword>
<evidence type="ECO:0000259" key="14">
    <source>
        <dbReference type="PROSITE" id="PS50929"/>
    </source>
</evidence>
<evidence type="ECO:0000256" key="2">
    <source>
        <dbReference type="ARBA" id="ARBA00007577"/>
    </source>
</evidence>
<feature type="transmembrane region" description="Helical" evidence="12">
    <location>
        <begin position="689"/>
        <end position="713"/>
    </location>
</feature>
<dbReference type="PROSITE" id="PS50929">
    <property type="entry name" value="ABC_TM1F"/>
    <property type="match status" value="2"/>
</dbReference>
<dbReference type="OrthoDB" id="6500128at2759"/>
<dbReference type="EMBL" id="KK914782">
    <property type="protein sequence ID" value="KDP28337.1"/>
    <property type="molecule type" value="Genomic_DNA"/>
</dbReference>
<dbReference type="PANTHER" id="PTHR43394">
    <property type="entry name" value="ATP-DEPENDENT PERMEASE MDL1, MITOCHONDRIAL"/>
    <property type="match status" value="1"/>
</dbReference>
<keyword evidence="5" id="KW-0677">Repeat</keyword>
<dbReference type="AlphaFoldDB" id="A0A067JWT3"/>
<feature type="compositionally biased region" description="Basic and acidic residues" evidence="11">
    <location>
        <begin position="599"/>
        <end position="610"/>
    </location>
</feature>
<dbReference type="KEGG" id="jcu:105642698"/>
<evidence type="ECO:0000259" key="13">
    <source>
        <dbReference type="PROSITE" id="PS50893"/>
    </source>
</evidence>
<keyword evidence="16" id="KW-1185">Reference proteome</keyword>
<feature type="domain" description="ABC transmembrane type-1" evidence="14">
    <location>
        <begin position="693"/>
        <end position="979"/>
    </location>
</feature>
<dbReference type="GO" id="GO:0090374">
    <property type="term" value="P:oligopeptide export from mitochondrion"/>
    <property type="evidence" value="ECO:0007669"/>
    <property type="project" value="TreeGrafter"/>
</dbReference>
<accession>A0A067JWT3</accession>
<dbReference type="CDD" id="cd18577">
    <property type="entry name" value="ABC_6TM_Pgp_ABCB1_D1_like"/>
    <property type="match status" value="1"/>
</dbReference>
<keyword evidence="6" id="KW-0547">Nucleotide-binding</keyword>
<evidence type="ECO:0000313" key="16">
    <source>
        <dbReference type="Proteomes" id="UP000027138"/>
    </source>
</evidence>
<evidence type="ECO:0000256" key="6">
    <source>
        <dbReference type="ARBA" id="ARBA00022741"/>
    </source>
</evidence>
<keyword evidence="3" id="KW-0813">Transport</keyword>
<dbReference type="InterPro" id="IPR003593">
    <property type="entry name" value="AAA+_ATPase"/>
</dbReference>
<proteinExistence type="inferred from homology"/>
<dbReference type="GO" id="GO:0005743">
    <property type="term" value="C:mitochondrial inner membrane"/>
    <property type="evidence" value="ECO:0007669"/>
    <property type="project" value="TreeGrafter"/>
</dbReference>
<dbReference type="SUPFAM" id="SSF52540">
    <property type="entry name" value="P-loop containing nucleoside triphosphate hydrolases"/>
    <property type="match status" value="2"/>
</dbReference>
<feature type="transmembrane region" description="Helical" evidence="12">
    <location>
        <begin position="733"/>
        <end position="756"/>
    </location>
</feature>
<dbReference type="Proteomes" id="UP000027138">
    <property type="component" value="Unassembled WGS sequence"/>
</dbReference>
<evidence type="ECO:0000256" key="5">
    <source>
        <dbReference type="ARBA" id="ARBA00022737"/>
    </source>
</evidence>
<dbReference type="GO" id="GO:0010329">
    <property type="term" value="F:auxin efflux transmembrane transporter activity"/>
    <property type="evidence" value="ECO:0007669"/>
    <property type="project" value="UniProtKB-ARBA"/>
</dbReference>
<dbReference type="GO" id="GO:0010328">
    <property type="term" value="F:auxin influx transmembrane transporter activity"/>
    <property type="evidence" value="ECO:0007669"/>
    <property type="project" value="UniProtKB-ARBA"/>
</dbReference>
<feature type="domain" description="ABC transporter" evidence="13">
    <location>
        <begin position="1014"/>
        <end position="1251"/>
    </location>
</feature>